<reference evidence="3 4" key="1">
    <citation type="submission" date="2016-03" db="EMBL/GenBank/DDBJ databases">
        <title>Whole genome sequencing of Grifola frondosa 9006-11.</title>
        <authorList>
            <person name="Min B."/>
            <person name="Park H."/>
            <person name="Kim J.-G."/>
            <person name="Cho H."/>
            <person name="Oh Y.-L."/>
            <person name="Kong W.-S."/>
            <person name="Choi I.-G."/>
        </authorList>
    </citation>
    <scope>NUCLEOTIDE SEQUENCE [LARGE SCALE GENOMIC DNA]</scope>
    <source>
        <strain evidence="3 4">9006-11</strain>
    </source>
</reference>
<gene>
    <name evidence="3" type="ORF">A0H81_07872</name>
</gene>
<evidence type="ECO:0000259" key="2">
    <source>
        <dbReference type="Pfam" id="PF20153"/>
    </source>
</evidence>
<feature type="transmembrane region" description="Helical" evidence="1">
    <location>
        <begin position="49"/>
        <end position="71"/>
    </location>
</feature>
<dbReference type="EMBL" id="LUGG01000009">
    <property type="protein sequence ID" value="OBZ72460.1"/>
    <property type="molecule type" value="Genomic_DNA"/>
</dbReference>
<proteinExistence type="predicted"/>
<feature type="transmembrane region" description="Helical" evidence="1">
    <location>
        <begin position="183"/>
        <end position="206"/>
    </location>
</feature>
<keyword evidence="1" id="KW-0812">Transmembrane</keyword>
<evidence type="ECO:0000256" key="1">
    <source>
        <dbReference type="SAM" id="Phobius"/>
    </source>
</evidence>
<keyword evidence="4" id="KW-1185">Reference proteome</keyword>
<evidence type="ECO:0000313" key="3">
    <source>
        <dbReference type="EMBL" id="OBZ72460.1"/>
    </source>
</evidence>
<accession>A0A1C7M6C3</accession>
<dbReference type="OrthoDB" id="3219854at2759"/>
<name>A0A1C7M6C3_GRIFR</name>
<comment type="caution">
    <text evidence="3">The sequence shown here is derived from an EMBL/GenBank/DDBJ whole genome shotgun (WGS) entry which is preliminary data.</text>
</comment>
<dbReference type="Proteomes" id="UP000092993">
    <property type="component" value="Unassembled WGS sequence"/>
</dbReference>
<sequence>MQSGENAKESQGTRIITPGESPAWATCARLFKNDDDVILERWKDEIDNLLVFAGLFSAVLTAFNVGSYSSLQPNSGDMALMLLVHISSQLGSFSINPTFLNSTQSPVTLSDLQSTFHPTASTIRINALWFSSLVCSLAAASISILVRQWLNQYRSGFTTLNRETARLRHYRHTSLIKWRVTEIIALIPILLQLALVLFLVGLLDLLWNLHRTVAIVTTVFVALLLLFSATTIVLPTFVADCFYQSPQALAFFLAVQGVQRMCGWLLEVVGRLAAALNQANPVQGQAQEVSPTESSSTATHSMVIPPLVRSSLPASSSGTSAEGYHGWQSRENNSISNLAPELDKELLAAADLVDLRNDHMEQSLELCFRDLAPKDVVPCYYAILLHRVYFIEGEKKKYSAVWKHHNTALAADVFFRLTLCVLEQLDSPRDESLAPSLNPHKLYILEIARDLWDDLSGWDTQPPPALPFILTVSKRFLDGEDAVSDTTFDIIVTVSRWEDFGPIVKDFLPVIKKHIGRLSAKKVVGIHKCMQNRHECGVFGGLHPLSQFAQEQVADILSSLQNFFKEGIDDLPQKYMRRSMAQDHTVIPKLQRILTSKSVVSLFDGI</sequence>
<dbReference type="InterPro" id="IPR045338">
    <property type="entry name" value="DUF6535"/>
</dbReference>
<organism evidence="3 4">
    <name type="scientific">Grifola frondosa</name>
    <name type="common">Maitake</name>
    <name type="synonym">Polyporus frondosus</name>
    <dbReference type="NCBI Taxonomy" id="5627"/>
    <lineage>
        <taxon>Eukaryota</taxon>
        <taxon>Fungi</taxon>
        <taxon>Dikarya</taxon>
        <taxon>Basidiomycota</taxon>
        <taxon>Agaricomycotina</taxon>
        <taxon>Agaricomycetes</taxon>
        <taxon>Polyporales</taxon>
        <taxon>Grifolaceae</taxon>
        <taxon>Grifola</taxon>
    </lineage>
</organism>
<keyword evidence="1" id="KW-1133">Transmembrane helix</keyword>
<feature type="domain" description="DUF6535" evidence="2">
    <location>
        <begin position="24"/>
        <end position="208"/>
    </location>
</feature>
<dbReference type="Pfam" id="PF20153">
    <property type="entry name" value="DUF6535"/>
    <property type="match status" value="1"/>
</dbReference>
<protein>
    <recommendedName>
        <fullName evidence="2">DUF6535 domain-containing protein</fullName>
    </recommendedName>
</protein>
<dbReference type="AlphaFoldDB" id="A0A1C7M6C3"/>
<evidence type="ECO:0000313" key="4">
    <source>
        <dbReference type="Proteomes" id="UP000092993"/>
    </source>
</evidence>
<feature type="transmembrane region" description="Helical" evidence="1">
    <location>
        <begin position="213"/>
        <end position="238"/>
    </location>
</feature>
<feature type="transmembrane region" description="Helical" evidence="1">
    <location>
        <begin position="127"/>
        <end position="150"/>
    </location>
</feature>
<keyword evidence="1" id="KW-0472">Membrane</keyword>